<dbReference type="RefSeq" id="XP_003649881.1">
    <property type="nucleotide sequence ID" value="XM_003649833.1"/>
</dbReference>
<dbReference type="OrthoDB" id="5389296at2759"/>
<gene>
    <name evidence="2" type="ORF">THITE_2085061</name>
</gene>
<evidence type="ECO:0000313" key="3">
    <source>
        <dbReference type="Proteomes" id="UP000008181"/>
    </source>
</evidence>
<dbReference type="AlphaFoldDB" id="G2QT20"/>
<feature type="compositionally biased region" description="Polar residues" evidence="1">
    <location>
        <begin position="17"/>
        <end position="30"/>
    </location>
</feature>
<feature type="compositionally biased region" description="Basic and acidic residues" evidence="1">
    <location>
        <begin position="261"/>
        <end position="273"/>
    </location>
</feature>
<dbReference type="GeneID" id="11523858"/>
<protein>
    <submittedName>
        <fullName evidence="2">Uncharacterized protein</fullName>
    </submittedName>
</protein>
<dbReference type="HOGENOM" id="CLU_617035_0_0_1"/>
<proteinExistence type="predicted"/>
<evidence type="ECO:0000313" key="2">
    <source>
        <dbReference type="EMBL" id="AEO63545.1"/>
    </source>
</evidence>
<dbReference type="eggNOG" id="ENOG502ST4U">
    <property type="taxonomic scope" value="Eukaryota"/>
</dbReference>
<feature type="compositionally biased region" description="Polar residues" evidence="1">
    <location>
        <begin position="73"/>
        <end position="95"/>
    </location>
</feature>
<dbReference type="EMBL" id="CP003009">
    <property type="protein sequence ID" value="AEO63545.1"/>
    <property type="molecule type" value="Genomic_DNA"/>
</dbReference>
<feature type="compositionally biased region" description="Acidic residues" evidence="1">
    <location>
        <begin position="216"/>
        <end position="232"/>
    </location>
</feature>
<keyword evidence="3" id="KW-1185">Reference proteome</keyword>
<sequence length="444" mass="46465">MVLPPATPAPSRFLGSKRQQSHSQTLNQDHANGPRQFHATPRFSASTPRPSSTQTGLAFTTPALAIKPRVPRSCSTQDIIDDTSPISSGECSPSASLGPPNTFPEPIEFESSLVPQSPSLDEGRSPKRRRISIASSEPGTDPITTEQQSGLAYIESLSDAGEDHIVSYNSDIDDESDTHVQDESPDISPTRTHPHIHLPTSSPNYPPSPSIRTEEESLADDSDPGPESDPESDAANSQDSDTALLKLTTRKPAFRSAPRFKPAEPPDEAHAHPDPYLADIFSPQRRGAKYFPGGLAAELRDWLVEAKGGVDGKGEAQATSSVLRFATAAEAATATATARVVVDEVSHGGPGMTLILGRLLLDAGGGEGVGFGSDGQEAGRVRVILAGEGTIEGLGGGRGGGNRGRVGPGAVVAITPPAWDVELDGRWAVAYRWEVSEGSGGGAG</sequence>
<dbReference type="KEGG" id="ttt:THITE_2085061"/>
<feature type="compositionally biased region" description="Polar residues" evidence="1">
    <location>
        <begin position="43"/>
        <end position="58"/>
    </location>
</feature>
<dbReference type="Proteomes" id="UP000008181">
    <property type="component" value="Chromosome 1"/>
</dbReference>
<feature type="compositionally biased region" description="Polar residues" evidence="1">
    <location>
        <begin position="133"/>
        <end position="150"/>
    </location>
</feature>
<organism evidence="2 3">
    <name type="scientific">Thermothielavioides terrestris (strain ATCC 38088 / NRRL 8126)</name>
    <name type="common">Thielavia terrestris</name>
    <dbReference type="NCBI Taxonomy" id="578455"/>
    <lineage>
        <taxon>Eukaryota</taxon>
        <taxon>Fungi</taxon>
        <taxon>Dikarya</taxon>
        <taxon>Ascomycota</taxon>
        <taxon>Pezizomycotina</taxon>
        <taxon>Sordariomycetes</taxon>
        <taxon>Sordariomycetidae</taxon>
        <taxon>Sordariales</taxon>
        <taxon>Chaetomiaceae</taxon>
        <taxon>Thermothielavioides</taxon>
        <taxon>Thermothielavioides terrestris</taxon>
    </lineage>
</organism>
<accession>G2QT20</accession>
<name>G2QT20_THETT</name>
<feature type="region of interest" description="Disordered" evidence="1">
    <location>
        <begin position="1"/>
        <end position="279"/>
    </location>
</feature>
<reference evidence="2 3" key="1">
    <citation type="journal article" date="2011" name="Nat. Biotechnol.">
        <title>Comparative genomic analysis of the thermophilic biomass-degrading fungi Myceliophthora thermophila and Thielavia terrestris.</title>
        <authorList>
            <person name="Berka R.M."/>
            <person name="Grigoriev I.V."/>
            <person name="Otillar R."/>
            <person name="Salamov A."/>
            <person name="Grimwood J."/>
            <person name="Reid I."/>
            <person name="Ishmael N."/>
            <person name="John T."/>
            <person name="Darmond C."/>
            <person name="Moisan M.-C."/>
            <person name="Henrissat B."/>
            <person name="Coutinho P.M."/>
            <person name="Lombard V."/>
            <person name="Natvig D.O."/>
            <person name="Lindquist E."/>
            <person name="Schmutz J."/>
            <person name="Lucas S."/>
            <person name="Harris P."/>
            <person name="Powlowski J."/>
            <person name="Bellemare A."/>
            <person name="Taylor D."/>
            <person name="Butler G."/>
            <person name="de Vries R.P."/>
            <person name="Allijn I.E."/>
            <person name="van den Brink J."/>
            <person name="Ushinsky S."/>
            <person name="Storms R."/>
            <person name="Powell A.J."/>
            <person name="Paulsen I.T."/>
            <person name="Elbourne L.D.H."/>
            <person name="Baker S.E."/>
            <person name="Magnuson J."/>
            <person name="LaBoissiere S."/>
            <person name="Clutterbuck A.J."/>
            <person name="Martinez D."/>
            <person name="Wogulis M."/>
            <person name="de Leon A.L."/>
            <person name="Rey M.W."/>
            <person name="Tsang A."/>
        </authorList>
    </citation>
    <scope>NUCLEOTIDE SEQUENCE [LARGE SCALE GENOMIC DNA]</scope>
    <source>
        <strain evidence="3">ATCC 38088 / NRRL 8126</strain>
    </source>
</reference>
<evidence type="ECO:0000256" key="1">
    <source>
        <dbReference type="SAM" id="MobiDB-lite"/>
    </source>
</evidence>